<keyword evidence="2" id="KW-1185">Reference proteome</keyword>
<feature type="compositionally biased region" description="Polar residues" evidence="1">
    <location>
        <begin position="701"/>
        <end position="712"/>
    </location>
</feature>
<name>A0ABM3V483_MUSDO</name>
<protein>
    <submittedName>
        <fullName evidence="3">Uncharacterized protein</fullName>
    </submittedName>
</protein>
<dbReference type="Pfam" id="PF15992">
    <property type="entry name" value="DUF4769"/>
    <property type="match status" value="1"/>
</dbReference>
<dbReference type="GeneID" id="101891476"/>
<evidence type="ECO:0000256" key="1">
    <source>
        <dbReference type="SAM" id="MobiDB-lite"/>
    </source>
</evidence>
<evidence type="ECO:0000313" key="3">
    <source>
        <dbReference type="RefSeq" id="XP_058980586.1"/>
    </source>
</evidence>
<feature type="compositionally biased region" description="Polar residues" evidence="1">
    <location>
        <begin position="139"/>
        <end position="177"/>
    </location>
</feature>
<evidence type="ECO:0000313" key="2">
    <source>
        <dbReference type="Proteomes" id="UP001652621"/>
    </source>
</evidence>
<proteinExistence type="predicted"/>
<feature type="compositionally biased region" description="Polar residues" evidence="1">
    <location>
        <begin position="92"/>
        <end position="117"/>
    </location>
</feature>
<organism evidence="2 3">
    <name type="scientific">Musca domestica</name>
    <name type="common">House fly</name>
    <dbReference type="NCBI Taxonomy" id="7370"/>
    <lineage>
        <taxon>Eukaryota</taxon>
        <taxon>Metazoa</taxon>
        <taxon>Ecdysozoa</taxon>
        <taxon>Arthropoda</taxon>
        <taxon>Hexapoda</taxon>
        <taxon>Insecta</taxon>
        <taxon>Pterygota</taxon>
        <taxon>Neoptera</taxon>
        <taxon>Endopterygota</taxon>
        <taxon>Diptera</taxon>
        <taxon>Brachycera</taxon>
        <taxon>Muscomorpha</taxon>
        <taxon>Muscoidea</taxon>
        <taxon>Muscidae</taxon>
        <taxon>Musca</taxon>
    </lineage>
</organism>
<accession>A0ABM3V483</accession>
<dbReference type="Proteomes" id="UP001652621">
    <property type="component" value="Unplaced"/>
</dbReference>
<feature type="region of interest" description="Disordered" evidence="1">
    <location>
        <begin position="14"/>
        <end position="200"/>
    </location>
</feature>
<dbReference type="InterPro" id="IPR031934">
    <property type="entry name" value="DUF4769"/>
</dbReference>
<feature type="region of interest" description="Disordered" evidence="1">
    <location>
        <begin position="701"/>
        <end position="720"/>
    </location>
</feature>
<feature type="compositionally biased region" description="Low complexity" evidence="1">
    <location>
        <begin position="45"/>
        <end position="58"/>
    </location>
</feature>
<feature type="compositionally biased region" description="Polar residues" evidence="1">
    <location>
        <begin position="185"/>
        <end position="198"/>
    </location>
</feature>
<reference evidence="3" key="1">
    <citation type="submission" date="2025-08" db="UniProtKB">
        <authorList>
            <consortium name="RefSeq"/>
        </authorList>
    </citation>
    <scope>IDENTIFICATION</scope>
    <source>
        <strain evidence="3">Aabys</strain>
        <tissue evidence="3">Whole body</tissue>
    </source>
</reference>
<gene>
    <name evidence="3" type="primary">LOC101891476</name>
</gene>
<feature type="compositionally biased region" description="Basic residues" evidence="1">
    <location>
        <begin position="17"/>
        <end position="32"/>
    </location>
</feature>
<dbReference type="RefSeq" id="XP_058980586.1">
    <property type="nucleotide sequence ID" value="XM_059124603.1"/>
</dbReference>
<feature type="compositionally biased region" description="Polar residues" evidence="1">
    <location>
        <begin position="68"/>
        <end position="85"/>
    </location>
</feature>
<sequence>MPLGNKRIYFKPWPIKATHKHPKIKEKPKRRITITQNKNSESDNSENSLKLSDNNSSSDTDHGKSRVSDNCTSPSKLSDSSGSTKITRRSNRTLVTNQTNNEEQERLQSSQKSLNEQDTLDKQKSSKQNGNHLEELPTGKSNSSIQGTTSSNKEIHTVSNGSIEQNSTEKAIANDSSIHGEDSTTDLSIPEKNSTGDSTIPLLEKNTKAECVPREVSTNDSTIPLLKKNTEPECVPAEVSTKDSIISPLEKNTECDAKKYSFGSLTVNGSQSEEFHQNIETLLKSDKNNSPNTQICSNSKIHSKNEIVLTPDKNNTPNSQECLNTDINLASAEEPHKNTNTLPTLDTNSNPAVKRVYPVSLINNGIPEQNLPPGKNAYLMLKKNNGPDIKTTSNIHINGTSTEEIIPDKTNFSFLLNNHDSEIQKSSNGVVVINNVAKDVTNPNTVHLLNGHDNSYFTTKENPEILKSQNGYNIASNGDSVSLEDESLVAVLKELNLCEELYNFMKSKNITADALKCMKIRHIDELFQGMNLNLKIIFEHRLFEWQERLKKQTYVAEEGETSLKISQKVCYGENCQLLAVERKPSGSISSYHITGDQDLSNFSNQLMDVIQNGLNSLLKQFQVPSNGNQKEIIEQTTSKEIVTETPTAYVIAPETNQTSNNVKILSVVNLSESQPPGTVILDPADLEYTSLDAIIQAETASMHSSQNNQNEVASCDDDNSPRMKIPSKQIIRSNMLEPSPTHFGKRKWGIETELKEILQMYKPGNLIMKHYKYFGSLTSKLRTDLVHIIVDHFIANDEFMCVNQCRDLAKQIVELFPTEHVETYFYQQNKSLTPRGKLWNHHNNERRAQKKVSSKSYSKSNRLKMESTCGHLKKIEDVNFLLKKWNATFDYRRYQLHSGFFSNWKAYFDEYPFCKQQNYATFIDADLSTLYSDLIFDDQLWEDFLNNFQIHLWNRCKNEYAKDIYDELCAMSDVATTTDYFPIRLLQLLHCVFDGNTKDQTYMDDPLRQFTVEVSNLVDLKEIVIERKRFYLENNQQCKPYIAVVRENNTYVHYSVVIDSTGFGCDNYKESLILCFKLYLFFDICYPEESYCVWLFIQKYFFNKQSLIIEPIVDSFIDEIRVQNKVDLEVHAVEDGEML</sequence>